<proteinExistence type="predicted"/>
<reference evidence="1" key="1">
    <citation type="journal article" date="2023" name="Mol. Phylogenet. Evol.">
        <title>Genome-scale phylogeny and comparative genomics of the fungal order Sordariales.</title>
        <authorList>
            <person name="Hensen N."/>
            <person name="Bonometti L."/>
            <person name="Westerberg I."/>
            <person name="Brannstrom I.O."/>
            <person name="Guillou S."/>
            <person name="Cros-Aarteil S."/>
            <person name="Calhoun S."/>
            <person name="Haridas S."/>
            <person name="Kuo A."/>
            <person name="Mondo S."/>
            <person name="Pangilinan J."/>
            <person name="Riley R."/>
            <person name="LaButti K."/>
            <person name="Andreopoulos B."/>
            <person name="Lipzen A."/>
            <person name="Chen C."/>
            <person name="Yan M."/>
            <person name="Daum C."/>
            <person name="Ng V."/>
            <person name="Clum A."/>
            <person name="Steindorff A."/>
            <person name="Ohm R.A."/>
            <person name="Martin F."/>
            <person name="Silar P."/>
            <person name="Natvig D.O."/>
            <person name="Lalanne C."/>
            <person name="Gautier V."/>
            <person name="Ament-Velasquez S.L."/>
            <person name="Kruys A."/>
            <person name="Hutchinson M.I."/>
            <person name="Powell A.J."/>
            <person name="Barry K."/>
            <person name="Miller A.N."/>
            <person name="Grigoriev I.V."/>
            <person name="Debuchy R."/>
            <person name="Gladieux P."/>
            <person name="Hiltunen Thoren M."/>
            <person name="Johannesson H."/>
        </authorList>
    </citation>
    <scope>NUCLEOTIDE SEQUENCE</scope>
    <source>
        <strain evidence="1">CBS 757.83</strain>
    </source>
</reference>
<accession>A0AAN6PYJ9</accession>
<evidence type="ECO:0000313" key="1">
    <source>
        <dbReference type="EMBL" id="KAK4100163.1"/>
    </source>
</evidence>
<comment type="caution">
    <text evidence="1">The sequence shown here is derived from an EMBL/GenBank/DDBJ whole genome shotgun (WGS) entry which is preliminary data.</text>
</comment>
<keyword evidence="2" id="KW-1185">Reference proteome</keyword>
<sequence length="103" mass="11256">MESLVELRHASVCRIAVEARRQRQCRKDLIKATHRASISVGLNSALVSSGCCEDLSLSLWALCGVGITVPFRTKSARAMPFLISSSSVRPALAMKARWSRGLK</sequence>
<reference evidence="1" key="2">
    <citation type="submission" date="2023-05" db="EMBL/GenBank/DDBJ databases">
        <authorList>
            <consortium name="Lawrence Berkeley National Laboratory"/>
            <person name="Steindorff A."/>
            <person name="Hensen N."/>
            <person name="Bonometti L."/>
            <person name="Westerberg I."/>
            <person name="Brannstrom I.O."/>
            <person name="Guillou S."/>
            <person name="Cros-Aarteil S."/>
            <person name="Calhoun S."/>
            <person name="Haridas S."/>
            <person name="Kuo A."/>
            <person name="Mondo S."/>
            <person name="Pangilinan J."/>
            <person name="Riley R."/>
            <person name="Labutti K."/>
            <person name="Andreopoulos B."/>
            <person name="Lipzen A."/>
            <person name="Chen C."/>
            <person name="Yanf M."/>
            <person name="Daum C."/>
            <person name="Ng V."/>
            <person name="Clum A."/>
            <person name="Ohm R."/>
            <person name="Martin F."/>
            <person name="Silar P."/>
            <person name="Natvig D."/>
            <person name="Lalanne C."/>
            <person name="Gautier V."/>
            <person name="Ament-Velasquez S.L."/>
            <person name="Kruys A."/>
            <person name="Hutchinson M.I."/>
            <person name="Powell A.J."/>
            <person name="Barry K."/>
            <person name="Miller A.N."/>
            <person name="Grigoriev I.V."/>
            <person name="Debuchy R."/>
            <person name="Gladieux P."/>
            <person name="Thoren M.H."/>
            <person name="Johannesson H."/>
        </authorList>
    </citation>
    <scope>NUCLEOTIDE SEQUENCE</scope>
    <source>
        <strain evidence="1">CBS 757.83</strain>
    </source>
</reference>
<protein>
    <submittedName>
        <fullName evidence="1">Uncharacterized protein</fullName>
    </submittedName>
</protein>
<dbReference type="AlphaFoldDB" id="A0AAN6PYJ9"/>
<dbReference type="Proteomes" id="UP001305647">
    <property type="component" value="Unassembled WGS sequence"/>
</dbReference>
<evidence type="ECO:0000313" key="2">
    <source>
        <dbReference type="Proteomes" id="UP001305647"/>
    </source>
</evidence>
<dbReference type="EMBL" id="MU863643">
    <property type="protein sequence ID" value="KAK4100163.1"/>
    <property type="molecule type" value="Genomic_DNA"/>
</dbReference>
<organism evidence="1 2">
    <name type="scientific">Parathielavia hyrcaniae</name>
    <dbReference type="NCBI Taxonomy" id="113614"/>
    <lineage>
        <taxon>Eukaryota</taxon>
        <taxon>Fungi</taxon>
        <taxon>Dikarya</taxon>
        <taxon>Ascomycota</taxon>
        <taxon>Pezizomycotina</taxon>
        <taxon>Sordariomycetes</taxon>
        <taxon>Sordariomycetidae</taxon>
        <taxon>Sordariales</taxon>
        <taxon>Chaetomiaceae</taxon>
        <taxon>Parathielavia</taxon>
    </lineage>
</organism>
<gene>
    <name evidence="1" type="ORF">N658DRAFT_140725</name>
</gene>
<name>A0AAN6PYJ9_9PEZI</name>